<dbReference type="InterPro" id="IPR036485">
    <property type="entry name" value="Glu_synth_asu_C_sf"/>
</dbReference>
<dbReference type="EMBL" id="JRHO01000014">
    <property type="protein sequence ID" value="KGK98317.1"/>
    <property type="molecule type" value="Genomic_DNA"/>
</dbReference>
<dbReference type="PANTHER" id="PTHR39673:SF5">
    <property type="entry name" value="TUNGSTEN-CONTAINING FORMYLMETHANOFURAN DEHYDROGENASE 2 SUBUNIT C"/>
    <property type="match status" value="1"/>
</dbReference>
<reference evidence="1 2" key="1">
    <citation type="submission" date="2014-09" db="EMBL/GenBank/DDBJ databases">
        <title>Draft genome sequence of an obligately methylotrophic methanogen, Methanococcoides methylutens, isolated from marine sediment.</title>
        <authorList>
            <person name="Guan Y."/>
            <person name="Ngugi D.K."/>
            <person name="Blom J."/>
            <person name="Ali S."/>
            <person name="Ferry J.G."/>
            <person name="Stingl U."/>
        </authorList>
    </citation>
    <scope>NUCLEOTIDE SEQUENCE [LARGE SCALE GENOMIC DNA]</scope>
    <source>
        <strain evidence="1 2">DSM 2657</strain>
    </source>
</reference>
<accession>A0A099SZJ9</accession>
<proteinExistence type="predicted"/>
<dbReference type="PANTHER" id="PTHR39673">
    <property type="entry name" value="TUNGSTEN FORMYLMETHANOFURAN DEHYDROGENASE, SUBUNIT C (FWDC)"/>
    <property type="match status" value="1"/>
</dbReference>
<dbReference type="AlphaFoldDB" id="A0A099SZJ9"/>
<evidence type="ECO:0000313" key="1">
    <source>
        <dbReference type="EMBL" id="KGK98317.1"/>
    </source>
</evidence>
<dbReference type="Proteomes" id="UP000029859">
    <property type="component" value="Unassembled WGS sequence"/>
</dbReference>
<dbReference type="SUPFAM" id="SSF69336">
    <property type="entry name" value="Alpha subunit of glutamate synthase, C-terminal domain"/>
    <property type="match status" value="2"/>
</dbReference>
<protein>
    <submittedName>
        <fullName evidence="1">Formylmethanofuran dehydrogenase</fullName>
    </submittedName>
</protein>
<dbReference type="GO" id="GO:0016491">
    <property type="term" value="F:oxidoreductase activity"/>
    <property type="evidence" value="ECO:0007669"/>
    <property type="project" value="InterPro"/>
</dbReference>
<gene>
    <name evidence="1" type="ORF">LI82_11415</name>
</gene>
<name>A0A099SZJ9_METMT</name>
<sequence>MIELELASKVDHLCDYTFNFYWHEKELEPDTVIPSQKNTEYTYRQLVDELKKGEDVHIKGSVGTRFAYSLGVDLAHFGGTGKTEPAGRIFVDGDIGPESGMSMSAGALYLTGDIEEPLGNIIEVSSDEEGYRKFISITELLCNNSSEVPIENSFDAGSKKLVLTDNIPRGTLASRCNCNAEIIVEGNVYNGTGLLMESGTITVKGDSGLNTGAHLNGGNVVIEGTVGEFAGAYMRAGVLLFNDAKGYAGAGMLGGTIYSRKKIPPAPPAEKMRMGGKDSSTVRKLTGVGRVESMLYNKYEVGEEKAQYIKVQMRDGSIVLRKAD</sequence>
<evidence type="ECO:0000313" key="2">
    <source>
        <dbReference type="Proteomes" id="UP000029859"/>
    </source>
</evidence>
<dbReference type="Gene3D" id="2.160.20.60">
    <property type="entry name" value="Glutamate synthase, alpha subunit, C-terminal domain"/>
    <property type="match status" value="1"/>
</dbReference>
<organism evidence="1 2">
    <name type="scientific">Methanococcoides methylutens</name>
    <dbReference type="NCBI Taxonomy" id="2226"/>
    <lineage>
        <taxon>Archaea</taxon>
        <taxon>Methanobacteriati</taxon>
        <taxon>Methanobacteriota</taxon>
        <taxon>Stenosarchaea group</taxon>
        <taxon>Methanomicrobia</taxon>
        <taxon>Methanosarcinales</taxon>
        <taxon>Methanosarcinaceae</taxon>
        <taxon>Methanococcoides</taxon>
    </lineage>
</organism>
<keyword evidence="2" id="KW-1185">Reference proteome</keyword>
<comment type="caution">
    <text evidence="1">The sequence shown here is derived from an EMBL/GenBank/DDBJ whole genome shotgun (WGS) entry which is preliminary data.</text>
</comment>
<dbReference type="RefSeq" id="WP_048195710.1">
    <property type="nucleotide sequence ID" value="NZ_CAAGSM010000001.1"/>
</dbReference>